<comment type="function">
    <text evidence="5">Effector that suppresses plant defense responses during pathogen infection.</text>
</comment>
<evidence type="ECO:0000313" key="7">
    <source>
        <dbReference type="Proteomes" id="UP000694044"/>
    </source>
</evidence>
<evidence type="ECO:0000256" key="2">
    <source>
        <dbReference type="ARBA" id="ARBA00010400"/>
    </source>
</evidence>
<comment type="domain">
    <text evidence="5">The RxLR-dEER motif acts to carry the protein into the host cell cytoplasm through binding to cell surface phosphatidylinositol-3-phosphate.</text>
</comment>
<comment type="subcellular location">
    <subcellularLocation>
        <location evidence="1 5">Secreted</location>
    </subcellularLocation>
</comment>
<protein>
    <recommendedName>
        <fullName evidence="5">RxLR effector protein</fullName>
    </recommendedName>
</protein>
<dbReference type="OrthoDB" id="145250at2759"/>
<keyword evidence="4 5" id="KW-0732">Signal</keyword>
<keyword evidence="3 5" id="KW-0964">Secreted</keyword>
<evidence type="ECO:0000256" key="4">
    <source>
        <dbReference type="ARBA" id="ARBA00022729"/>
    </source>
</evidence>
<accession>A0A8T1VR44</accession>
<reference evidence="6" key="1">
    <citation type="submission" date="2021-02" db="EMBL/GenBank/DDBJ databases">
        <authorList>
            <person name="Palmer J.M."/>
        </authorList>
    </citation>
    <scope>NUCLEOTIDE SEQUENCE</scope>
    <source>
        <strain evidence="6">SCRP734</strain>
    </source>
</reference>
<sequence>MRPQFILLLALAAVLTGADASTTTTKAHSIAVDQNDSPAKRMLRSYTTADEGEERGRYGAITKVFKSKKVSTNLELLSPDLVKLAKMKKDLNGAFKYLKLNKITSADDLFTNPAYTTWLSYMVHRNSQSKNEPFTVAKFFNKKLGDEGAAKLFDSAIKSADPQVSRMGQAYGGQLLKEWAQAGKHYDEVARIAPAFAPTYEATLINLARAAQKKTTALAKARVAANAARANARV</sequence>
<comment type="caution">
    <text evidence="6">The sequence shown here is derived from an EMBL/GenBank/DDBJ whole genome shotgun (WGS) entry which is preliminary data.</text>
</comment>
<feature type="chain" id="PRO_5044949542" description="RxLR effector protein" evidence="5">
    <location>
        <begin position="21"/>
        <end position="234"/>
    </location>
</feature>
<proteinExistence type="inferred from homology"/>
<dbReference type="AlphaFoldDB" id="A0A8T1VR44"/>
<comment type="similarity">
    <text evidence="2 5">Belongs to the RxLR effector family.</text>
</comment>
<keyword evidence="7" id="KW-1185">Reference proteome</keyword>
<dbReference type="InterPro" id="IPR031825">
    <property type="entry name" value="RXLR"/>
</dbReference>
<feature type="signal peptide" evidence="5">
    <location>
        <begin position="1"/>
        <end position="20"/>
    </location>
</feature>
<name>A0A8T1VR44_9STRA</name>
<gene>
    <name evidence="6" type="ORF">PHYPSEUDO_004670</name>
</gene>
<dbReference type="EMBL" id="JAGDFM010000201">
    <property type="protein sequence ID" value="KAG7382639.1"/>
    <property type="molecule type" value="Genomic_DNA"/>
</dbReference>
<evidence type="ECO:0000256" key="3">
    <source>
        <dbReference type="ARBA" id="ARBA00022525"/>
    </source>
</evidence>
<dbReference type="Pfam" id="PF16810">
    <property type="entry name" value="RXLR"/>
    <property type="match status" value="1"/>
</dbReference>
<evidence type="ECO:0000313" key="6">
    <source>
        <dbReference type="EMBL" id="KAG7382639.1"/>
    </source>
</evidence>
<evidence type="ECO:0000256" key="5">
    <source>
        <dbReference type="RuleBase" id="RU367124"/>
    </source>
</evidence>
<evidence type="ECO:0000256" key="1">
    <source>
        <dbReference type="ARBA" id="ARBA00004613"/>
    </source>
</evidence>
<dbReference type="Proteomes" id="UP000694044">
    <property type="component" value="Unassembled WGS sequence"/>
</dbReference>
<organism evidence="6 7">
    <name type="scientific">Phytophthora pseudosyringae</name>
    <dbReference type="NCBI Taxonomy" id="221518"/>
    <lineage>
        <taxon>Eukaryota</taxon>
        <taxon>Sar</taxon>
        <taxon>Stramenopiles</taxon>
        <taxon>Oomycota</taxon>
        <taxon>Peronosporomycetes</taxon>
        <taxon>Peronosporales</taxon>
        <taxon>Peronosporaceae</taxon>
        <taxon>Phytophthora</taxon>
    </lineage>
</organism>